<proteinExistence type="predicted"/>
<protein>
    <submittedName>
        <fullName evidence="1">Short-chain dehydrogenase/reductase</fullName>
    </submittedName>
</protein>
<sequence>MRGARRTSFTWANGKVQDVVDAVMFLESAGFVTGETLYVDDGQSAGH</sequence>
<accession>F8QQ78</accession>
<dbReference type="EMBL" id="GU188569">
    <property type="protein sequence ID" value="AEH76929.1"/>
    <property type="molecule type" value="Genomic_DNA"/>
</dbReference>
<name>F8QQ78_9BRAD</name>
<reference evidence="1" key="2">
    <citation type="journal article" date="2011" name="J. Bacteriol.">
        <title>Molecular and biochemical characterization of the 5-nitroanthranilic acid degradation pathway in Bradyrhizobium sp. strain JS329.</title>
        <authorList>
            <person name="Qu Y."/>
            <person name="Spain J.C."/>
        </authorList>
    </citation>
    <scope>NUCLEOTIDE SEQUENCE</scope>
    <source>
        <strain evidence="1">JS329</strain>
    </source>
</reference>
<dbReference type="AlphaFoldDB" id="F8QQ78"/>
<organism evidence="1">
    <name type="scientific">Bradyrhizobium sp. JS329</name>
    <dbReference type="NCBI Taxonomy" id="722413"/>
    <lineage>
        <taxon>Bacteria</taxon>
        <taxon>Pseudomonadati</taxon>
        <taxon>Pseudomonadota</taxon>
        <taxon>Alphaproteobacteria</taxon>
        <taxon>Hyphomicrobiales</taxon>
        <taxon>Nitrobacteraceae</taxon>
        <taxon>Bradyrhizobium</taxon>
    </lineage>
</organism>
<dbReference type="InterPro" id="IPR036291">
    <property type="entry name" value="NAD(P)-bd_dom_sf"/>
</dbReference>
<reference evidence="1" key="1">
    <citation type="journal article" date="2010" name="Appl. Environ. Microbiol.">
        <title>Biodegradation of 5-Nitroanthranilic Acid by Bradyrhizobium sp. Strain JS329.</title>
        <authorList>
            <person name="Qu Y."/>
            <person name="Spain J.C."/>
        </authorList>
    </citation>
    <scope>NUCLEOTIDE SEQUENCE</scope>
    <source>
        <strain evidence="1">JS329</strain>
    </source>
</reference>
<dbReference type="SUPFAM" id="SSF51735">
    <property type="entry name" value="NAD(P)-binding Rossmann-fold domains"/>
    <property type="match status" value="1"/>
</dbReference>
<evidence type="ECO:0000313" key="1">
    <source>
        <dbReference type="EMBL" id="AEH76929.1"/>
    </source>
</evidence>